<feature type="domain" description="Protein kinase" evidence="21">
    <location>
        <begin position="141"/>
        <end position="574"/>
    </location>
</feature>
<evidence type="ECO:0000256" key="1">
    <source>
        <dbReference type="ARBA" id="ARBA00012513"/>
    </source>
</evidence>
<dbReference type="AlphaFoldDB" id="H3AQ80"/>
<evidence type="ECO:0000256" key="15">
    <source>
        <dbReference type="ARBA" id="ARBA00042914"/>
    </source>
</evidence>
<evidence type="ECO:0000256" key="7">
    <source>
        <dbReference type="ARBA" id="ARBA00022777"/>
    </source>
</evidence>
<feature type="region of interest" description="Disordered" evidence="20">
    <location>
        <begin position="216"/>
        <end position="245"/>
    </location>
</feature>
<dbReference type="HOGENOM" id="CLU_000288_134_1_1"/>
<evidence type="ECO:0000256" key="14">
    <source>
        <dbReference type="ARBA" id="ARBA00042456"/>
    </source>
</evidence>
<dbReference type="PANTHER" id="PTHR11042:SF160">
    <property type="entry name" value="EUKARYOTIC TRANSLATION INITIATION FACTOR 2-ALPHA KINASE 1"/>
    <property type="match status" value="1"/>
</dbReference>
<dbReference type="Gene3D" id="3.30.200.20">
    <property type="entry name" value="Phosphorylase Kinase, domain 1"/>
    <property type="match status" value="1"/>
</dbReference>
<evidence type="ECO:0000256" key="6">
    <source>
        <dbReference type="ARBA" id="ARBA00022741"/>
    </source>
</evidence>
<evidence type="ECO:0000256" key="10">
    <source>
        <dbReference type="ARBA" id="ARBA00023157"/>
    </source>
</evidence>
<dbReference type="InterPro" id="IPR017441">
    <property type="entry name" value="Protein_kinase_ATP_BS"/>
</dbReference>
<evidence type="ECO:0000256" key="3">
    <source>
        <dbReference type="ARBA" id="ARBA00022553"/>
    </source>
</evidence>
<protein>
    <recommendedName>
        <fullName evidence="13">Eukaryotic translation initiation factor 2-alpha kinase 1</fullName>
        <ecNumber evidence="1">2.7.11.1</ecNumber>
    </recommendedName>
    <alternativeName>
        <fullName evidence="15">Heme-regulated eukaryotic initiation factor eIF-2-alpha kinase</fullName>
    </alternativeName>
    <alternativeName>
        <fullName evidence="14">Hemin-sensitive initiation factor 2-alpha kinase</fullName>
    </alternativeName>
</protein>
<dbReference type="EC" id="2.7.11.1" evidence="1"/>
<dbReference type="EMBL" id="AFYH01092570">
    <property type="status" value="NOT_ANNOTATED_CDS"/>
    <property type="molecule type" value="Genomic_DNA"/>
</dbReference>
<keyword evidence="4" id="KW-0808">Transferase</keyword>
<keyword evidence="10" id="KW-1015">Disulfide bond</keyword>
<evidence type="ECO:0000256" key="8">
    <source>
        <dbReference type="ARBA" id="ARBA00022840"/>
    </source>
</evidence>
<organism evidence="22 23">
    <name type="scientific">Latimeria chalumnae</name>
    <name type="common">Coelacanth</name>
    <dbReference type="NCBI Taxonomy" id="7897"/>
    <lineage>
        <taxon>Eukaryota</taxon>
        <taxon>Metazoa</taxon>
        <taxon>Chordata</taxon>
        <taxon>Craniata</taxon>
        <taxon>Vertebrata</taxon>
        <taxon>Euteleostomi</taxon>
        <taxon>Coelacanthiformes</taxon>
        <taxon>Coelacanthidae</taxon>
        <taxon>Latimeria</taxon>
    </lineage>
</organism>
<dbReference type="GO" id="GO:0005524">
    <property type="term" value="F:ATP binding"/>
    <property type="evidence" value="ECO:0007669"/>
    <property type="project" value="UniProtKB-UniRule"/>
</dbReference>
<evidence type="ECO:0000256" key="19">
    <source>
        <dbReference type="PROSITE-ProRule" id="PRU10141"/>
    </source>
</evidence>
<evidence type="ECO:0000256" key="12">
    <source>
        <dbReference type="ARBA" id="ARBA00037982"/>
    </source>
</evidence>
<dbReference type="InterPro" id="IPR050339">
    <property type="entry name" value="CC_SR_Kinase"/>
</dbReference>
<comment type="catalytic activity">
    <reaction evidence="18">
        <text>L-seryl-[protein] + ATP = O-phospho-L-seryl-[protein] + ADP + H(+)</text>
        <dbReference type="Rhea" id="RHEA:17989"/>
        <dbReference type="Rhea" id="RHEA-COMP:9863"/>
        <dbReference type="Rhea" id="RHEA-COMP:11604"/>
        <dbReference type="ChEBI" id="CHEBI:15378"/>
        <dbReference type="ChEBI" id="CHEBI:29999"/>
        <dbReference type="ChEBI" id="CHEBI:30616"/>
        <dbReference type="ChEBI" id="CHEBI:83421"/>
        <dbReference type="ChEBI" id="CHEBI:456216"/>
        <dbReference type="EC" id="2.7.11.1"/>
    </reaction>
    <physiologicalReaction direction="left-to-right" evidence="18">
        <dbReference type="Rhea" id="RHEA:17990"/>
    </physiologicalReaction>
</comment>
<evidence type="ECO:0000256" key="5">
    <source>
        <dbReference type="ARBA" id="ARBA00022737"/>
    </source>
</evidence>
<comment type="catalytic activity">
    <reaction evidence="17">
        <text>L-threonyl-[protein] + ATP = O-phospho-L-threonyl-[protein] + ADP + H(+)</text>
        <dbReference type="Rhea" id="RHEA:46608"/>
        <dbReference type="Rhea" id="RHEA-COMP:11060"/>
        <dbReference type="Rhea" id="RHEA-COMP:11605"/>
        <dbReference type="ChEBI" id="CHEBI:15378"/>
        <dbReference type="ChEBI" id="CHEBI:30013"/>
        <dbReference type="ChEBI" id="CHEBI:30616"/>
        <dbReference type="ChEBI" id="CHEBI:61977"/>
        <dbReference type="ChEBI" id="CHEBI:456216"/>
        <dbReference type="EC" id="2.7.11.1"/>
    </reaction>
    <physiologicalReaction direction="left-to-right" evidence="17">
        <dbReference type="Rhea" id="RHEA:46609"/>
    </physiologicalReaction>
</comment>
<feature type="binding site" evidence="19">
    <location>
        <position position="171"/>
    </location>
    <ligand>
        <name>ATP</name>
        <dbReference type="ChEBI" id="CHEBI:30616"/>
    </ligand>
</feature>
<feature type="compositionally biased region" description="Basic and acidic residues" evidence="20">
    <location>
        <begin position="1"/>
        <end position="10"/>
    </location>
</feature>
<reference evidence="22" key="3">
    <citation type="submission" date="2025-09" db="UniProtKB">
        <authorList>
            <consortium name="Ensembl"/>
        </authorList>
    </citation>
    <scope>IDENTIFICATION</scope>
</reference>
<dbReference type="PROSITE" id="PS00107">
    <property type="entry name" value="PROTEIN_KINASE_ATP"/>
    <property type="match status" value="1"/>
</dbReference>
<dbReference type="OMA" id="RECMWEE"/>
<evidence type="ECO:0000256" key="2">
    <source>
        <dbReference type="ARBA" id="ARBA00022527"/>
    </source>
</evidence>
<dbReference type="GO" id="GO:0005634">
    <property type="term" value="C:nucleus"/>
    <property type="evidence" value="ECO:0007669"/>
    <property type="project" value="TreeGrafter"/>
</dbReference>
<comment type="subunit">
    <text evidence="16">Synthesized in an inactive form that binds to the N-terminal domain of CDC37. Has to be associated with a multiprotein complex containing Hsp90, CDC37 and PPP5C for maturation and activation by autophosphorylation. The phosphatase PPP5C modulates this activation. Homodimer; homodimerizes in presence of heme, forming a disulfide-linked inactive homodimer. Interacts with DELE1; binds both to full-length DELE1 and processed form of DELE1 (S-DELE1) in response to stress, leading to activate its protein kinase activity and trigger the integrated stress response (ISR).</text>
</comment>
<comment type="similarity">
    <text evidence="12">Belongs to the protein kinase superfamily. Ser/Thr protein kinase family. GCN2 subfamily.</text>
</comment>
<dbReference type="EMBL" id="AFYH01092568">
    <property type="status" value="NOT_ANNOTATED_CDS"/>
    <property type="molecule type" value="Genomic_DNA"/>
</dbReference>
<dbReference type="EMBL" id="AFYH01092571">
    <property type="status" value="NOT_ANNOTATED_CDS"/>
    <property type="molecule type" value="Genomic_DNA"/>
</dbReference>
<keyword evidence="5" id="KW-0677">Repeat</keyword>
<evidence type="ECO:0000313" key="23">
    <source>
        <dbReference type="Proteomes" id="UP000008672"/>
    </source>
</evidence>
<gene>
    <name evidence="22" type="primary">EIF2AK1</name>
</gene>
<dbReference type="EMBL" id="AFYH01092569">
    <property type="status" value="NOT_ANNOTATED_CDS"/>
    <property type="molecule type" value="Genomic_DNA"/>
</dbReference>
<dbReference type="eggNOG" id="KOG1035">
    <property type="taxonomic scope" value="Eukaryota"/>
</dbReference>
<dbReference type="Ensembl" id="ENSLACT00000011891.1">
    <property type="protein sequence ID" value="ENSLACP00000011801.1"/>
    <property type="gene ID" value="ENSLACG00000010388.1"/>
</dbReference>
<dbReference type="Pfam" id="PF22949">
    <property type="entry name" value="HRI2_3H"/>
    <property type="match status" value="1"/>
</dbReference>
<keyword evidence="6 19" id="KW-0547">Nucleotide-binding</keyword>
<feature type="compositionally biased region" description="Polar residues" evidence="20">
    <location>
        <begin position="218"/>
        <end position="229"/>
    </location>
</feature>
<dbReference type="PANTHER" id="PTHR11042">
    <property type="entry name" value="EUKARYOTIC TRANSLATION INITIATION FACTOR 2-ALPHA KINASE EIF2-ALPHA KINASE -RELATED"/>
    <property type="match status" value="1"/>
</dbReference>
<reference evidence="23" key="1">
    <citation type="submission" date="2011-08" db="EMBL/GenBank/DDBJ databases">
        <title>The draft genome of Latimeria chalumnae.</title>
        <authorList>
            <person name="Di Palma F."/>
            <person name="Alfoldi J."/>
            <person name="Johnson J."/>
            <person name="Berlin A."/>
            <person name="Gnerre S."/>
            <person name="Jaffe D."/>
            <person name="MacCallum I."/>
            <person name="Young S."/>
            <person name="Walker B.J."/>
            <person name="Lander E."/>
            <person name="Lindblad-Toh K."/>
        </authorList>
    </citation>
    <scope>NUCLEOTIDE SEQUENCE [LARGE SCALE GENOMIC DNA]</scope>
    <source>
        <strain evidence="23">Wild caught</strain>
    </source>
</reference>
<dbReference type="GO" id="GO:0004694">
    <property type="term" value="F:eukaryotic translation initiation factor 2alpha kinase activity"/>
    <property type="evidence" value="ECO:0007669"/>
    <property type="project" value="TreeGrafter"/>
</dbReference>
<keyword evidence="3" id="KW-0597">Phosphoprotein</keyword>
<proteinExistence type="inferred from homology"/>
<keyword evidence="7" id="KW-0418">Kinase</keyword>
<dbReference type="InterPro" id="IPR011009">
    <property type="entry name" value="Kinase-like_dom_sf"/>
</dbReference>
<evidence type="ECO:0000256" key="20">
    <source>
        <dbReference type="SAM" id="MobiDB-lite"/>
    </source>
</evidence>
<keyword evidence="23" id="KW-1185">Reference proteome</keyword>
<dbReference type="SUPFAM" id="SSF56112">
    <property type="entry name" value="Protein kinase-like (PK-like)"/>
    <property type="match status" value="1"/>
</dbReference>
<accession>H3AQ80</accession>
<name>H3AQ80_LATCH</name>
<reference evidence="22" key="2">
    <citation type="submission" date="2025-08" db="UniProtKB">
        <authorList>
            <consortium name="Ensembl"/>
        </authorList>
    </citation>
    <scope>IDENTIFICATION</scope>
</reference>
<dbReference type="EMBL" id="AFYH01092574">
    <property type="status" value="NOT_ANNOTATED_CDS"/>
    <property type="molecule type" value="Genomic_DNA"/>
</dbReference>
<sequence length="580" mass="64812">MDFPEEKEVPFDESDALPGLQTSKGTRQLTSFASAVPNQLLVASLLELLSSVFGKNPHHSRCLFKLLSETLAEMNMISPFALSDQFSTLRLQQNQAFAAFLQAASRNVYQEELGRGSGDSHSVWMNEDIFLAQMSRYLVEFEDVARLGKGSYGKVYKCRNKLDRQLYAVKKICIRRATKIGFMKVLQEVKVLARLQHPNIVGYYTAWLERVHPATPGGPQSCSNLSPLEQPSDRSNRSPNSMQNMDRNSSCIVFANSSSVAGADADPPSSPHLQVLSTAQSDIKNGSTLSSKSLLGNVGNERKKSETLIETEGCSIETQSTDLQHAIVISPPALLDLGKSLGCKHLDNVHSADDIKYLKSTRLFFPLLVERQKQLFSQTIQEFSSRKNKQLECPPSDVGTYGLIDTEQTLEIFRQLLEGVSYIHKMGVLHRDLKPLNIFLGSSSVLLKIRLFFMICISGSWEMSHIWWNTSVFVSLVHTTGVGTCLYASPEQLQGCQYDFKSDMYSLGIILLELFQSFGTEMERVKTLTAVRKGAIPDSFKQQWPVQTKYVELLTSDISLHRPSAAQVLESELFHSTEEV</sequence>
<dbReference type="InterPro" id="IPR008271">
    <property type="entry name" value="Ser/Thr_kinase_AS"/>
</dbReference>
<keyword evidence="8 19" id="KW-0067">ATP-binding</keyword>
<dbReference type="EMBL" id="AFYH01092575">
    <property type="status" value="NOT_ANNOTATED_CDS"/>
    <property type="molecule type" value="Genomic_DNA"/>
</dbReference>
<evidence type="ECO:0000256" key="9">
    <source>
        <dbReference type="ARBA" id="ARBA00022843"/>
    </source>
</evidence>
<evidence type="ECO:0000256" key="16">
    <source>
        <dbReference type="ARBA" id="ARBA00046654"/>
    </source>
</evidence>
<dbReference type="STRING" id="7897.ENSLACP00000011801"/>
<dbReference type="EMBL" id="AFYH01092577">
    <property type="status" value="NOT_ANNOTATED_CDS"/>
    <property type="molecule type" value="Genomic_DNA"/>
</dbReference>
<dbReference type="EMBL" id="AFYH01092576">
    <property type="status" value="NOT_ANNOTATED_CDS"/>
    <property type="molecule type" value="Genomic_DNA"/>
</dbReference>
<dbReference type="EMBL" id="AFYH01092572">
    <property type="status" value="NOT_ANNOTATED_CDS"/>
    <property type="molecule type" value="Genomic_DNA"/>
</dbReference>
<dbReference type="Proteomes" id="UP000008672">
    <property type="component" value="Unassembled WGS sequence"/>
</dbReference>
<dbReference type="SMART" id="SM00220">
    <property type="entry name" value="S_TKc"/>
    <property type="match status" value="1"/>
</dbReference>
<evidence type="ECO:0000256" key="18">
    <source>
        <dbReference type="ARBA" id="ARBA00048977"/>
    </source>
</evidence>
<feature type="region of interest" description="Disordered" evidence="20">
    <location>
        <begin position="1"/>
        <end position="21"/>
    </location>
</feature>
<evidence type="ECO:0000313" key="22">
    <source>
        <dbReference type="Ensembl" id="ENSLACP00000011801.1"/>
    </source>
</evidence>
<dbReference type="PROSITE" id="PS00108">
    <property type="entry name" value="PROTEIN_KINASE_ST"/>
    <property type="match status" value="1"/>
</dbReference>
<dbReference type="InParanoid" id="H3AQ80"/>
<dbReference type="Pfam" id="PF00069">
    <property type="entry name" value="Pkinase"/>
    <property type="match status" value="2"/>
</dbReference>
<keyword evidence="9" id="KW-0832">Ubl conjugation</keyword>
<keyword evidence="2" id="KW-0723">Serine/threonine-protein kinase</keyword>
<dbReference type="GO" id="GO:0005737">
    <property type="term" value="C:cytoplasm"/>
    <property type="evidence" value="ECO:0007669"/>
    <property type="project" value="TreeGrafter"/>
</dbReference>
<keyword evidence="11" id="KW-0652">Protein synthesis inhibitor</keyword>
<evidence type="ECO:0000256" key="4">
    <source>
        <dbReference type="ARBA" id="ARBA00022679"/>
    </source>
</evidence>
<evidence type="ECO:0000256" key="17">
    <source>
        <dbReference type="ARBA" id="ARBA00048659"/>
    </source>
</evidence>
<dbReference type="GeneTree" id="ENSGT00940000157605"/>
<dbReference type="Gene3D" id="1.10.510.10">
    <property type="entry name" value="Transferase(Phosphotransferase) domain 1"/>
    <property type="match status" value="1"/>
</dbReference>
<dbReference type="PROSITE" id="PS50011">
    <property type="entry name" value="PROTEIN_KINASE_DOM"/>
    <property type="match status" value="1"/>
</dbReference>
<dbReference type="GO" id="GO:0017148">
    <property type="term" value="P:negative regulation of translation"/>
    <property type="evidence" value="ECO:0007669"/>
    <property type="project" value="UniProtKB-KW"/>
</dbReference>
<evidence type="ECO:0000256" key="13">
    <source>
        <dbReference type="ARBA" id="ARBA00040433"/>
    </source>
</evidence>
<evidence type="ECO:0000259" key="21">
    <source>
        <dbReference type="PROSITE" id="PS50011"/>
    </source>
</evidence>
<dbReference type="InterPro" id="IPR000719">
    <property type="entry name" value="Prot_kinase_dom"/>
</dbReference>
<dbReference type="FunCoup" id="H3AQ80">
    <property type="interactions" value="1691"/>
</dbReference>
<dbReference type="InterPro" id="IPR054521">
    <property type="entry name" value="HRI2_3H"/>
</dbReference>
<evidence type="ECO:0000256" key="11">
    <source>
        <dbReference type="ARBA" id="ARBA00023193"/>
    </source>
</evidence>
<dbReference type="EMBL" id="AFYH01092573">
    <property type="status" value="NOT_ANNOTATED_CDS"/>
    <property type="molecule type" value="Genomic_DNA"/>
</dbReference>